<dbReference type="RefSeq" id="WP_057888006.1">
    <property type="nucleotide sequence ID" value="NZ_AZEZ01000061.1"/>
</dbReference>
<feature type="transmembrane region" description="Helical" evidence="2">
    <location>
        <begin position="218"/>
        <end position="239"/>
    </location>
</feature>
<name>A0A0R1QH02_9LACO</name>
<dbReference type="AlphaFoldDB" id="A0A0R1QH02"/>
<proteinExistence type="inferred from homology"/>
<feature type="transmembrane region" description="Helical" evidence="2">
    <location>
        <begin position="164"/>
        <end position="183"/>
    </location>
</feature>
<comment type="similarity">
    <text evidence="1">Belongs to the UPF0177 family.</text>
</comment>
<evidence type="ECO:0000259" key="3">
    <source>
        <dbReference type="Pfam" id="PF02517"/>
    </source>
</evidence>
<evidence type="ECO:0000313" key="4">
    <source>
        <dbReference type="EMBL" id="KRL44079.1"/>
    </source>
</evidence>
<dbReference type="EMBL" id="AZEZ01000061">
    <property type="protein sequence ID" value="KRL44079.1"/>
    <property type="molecule type" value="Genomic_DNA"/>
</dbReference>
<comment type="caution">
    <text evidence="4">The sequence shown here is derived from an EMBL/GenBank/DDBJ whole genome shotgun (WGS) entry which is preliminary data.</text>
</comment>
<dbReference type="Proteomes" id="UP000050872">
    <property type="component" value="Unassembled WGS sequence"/>
</dbReference>
<reference evidence="4 5" key="1">
    <citation type="journal article" date="2015" name="Genome Announc.">
        <title>Expanding the biotechnology potential of lactobacilli through comparative genomics of 213 strains and associated genera.</title>
        <authorList>
            <person name="Sun Z."/>
            <person name="Harris H.M."/>
            <person name="McCann A."/>
            <person name="Guo C."/>
            <person name="Argimon S."/>
            <person name="Zhang W."/>
            <person name="Yang X."/>
            <person name="Jeffery I.B."/>
            <person name="Cooney J.C."/>
            <person name="Kagawa T.F."/>
            <person name="Liu W."/>
            <person name="Song Y."/>
            <person name="Salvetti E."/>
            <person name="Wrobel A."/>
            <person name="Rasinkangas P."/>
            <person name="Parkhill J."/>
            <person name="Rea M.C."/>
            <person name="O'Sullivan O."/>
            <person name="Ritari J."/>
            <person name="Douillard F.P."/>
            <person name="Paul Ross R."/>
            <person name="Yang R."/>
            <person name="Briner A.E."/>
            <person name="Felis G.E."/>
            <person name="de Vos W.M."/>
            <person name="Barrangou R."/>
            <person name="Klaenhammer T.R."/>
            <person name="Caufield P.W."/>
            <person name="Cui Y."/>
            <person name="Zhang H."/>
            <person name="O'Toole P.W."/>
        </authorList>
    </citation>
    <scope>NUCLEOTIDE SEQUENCE [LARGE SCALE GENOMIC DNA]</scope>
    <source>
        <strain evidence="4 5">DSM 14500</strain>
    </source>
</reference>
<organism evidence="4 5">
    <name type="scientific">Companilactobacillus mindensis DSM 14500</name>
    <dbReference type="NCBI Taxonomy" id="1423770"/>
    <lineage>
        <taxon>Bacteria</taxon>
        <taxon>Bacillati</taxon>
        <taxon>Bacillota</taxon>
        <taxon>Bacilli</taxon>
        <taxon>Lactobacillales</taxon>
        <taxon>Lactobacillaceae</taxon>
        <taxon>Companilactobacillus</taxon>
    </lineage>
</organism>
<feature type="transmembrane region" description="Helical" evidence="2">
    <location>
        <begin position="71"/>
        <end position="88"/>
    </location>
</feature>
<dbReference type="InterPro" id="IPR003675">
    <property type="entry name" value="Rce1/LyrA-like_dom"/>
</dbReference>
<feature type="domain" description="CAAX prenyl protease 2/Lysostaphin resistance protein A-like" evidence="3">
    <location>
        <begin position="101"/>
        <end position="200"/>
    </location>
</feature>
<dbReference type="GO" id="GO:0080120">
    <property type="term" value="P:CAAX-box protein maturation"/>
    <property type="evidence" value="ECO:0007669"/>
    <property type="project" value="UniProtKB-ARBA"/>
</dbReference>
<keyword evidence="2" id="KW-0812">Transmembrane</keyword>
<dbReference type="PATRIC" id="fig|1423770.3.peg.310"/>
<keyword evidence="5" id="KW-1185">Reference proteome</keyword>
<sequence>MKKQIFNLLKSILTIIFIYIILSIISGFIGEEIFHLGLSDANNFRLIIVALSLMVYLYVSGSKNILGKGQAKFGMISILLIMSLTLILNHDFTSFSYHNSYLYDAITTGLFEETMYRIVPFHLLDSFFKPSIKLDYWKIYLTTTIFALAHFYNIISINQSVTQTVIQVIYAFCLGSVFAISYLKTHNVIFPIVAYSISDLFSSMFSNTGFSTQVSTDLLGWILIITLIVVTFVINRTVLVGKNRL</sequence>
<feature type="transmembrane region" description="Helical" evidence="2">
    <location>
        <begin position="12"/>
        <end position="30"/>
    </location>
</feature>
<keyword evidence="2" id="KW-1133">Transmembrane helix</keyword>
<evidence type="ECO:0000256" key="1">
    <source>
        <dbReference type="ARBA" id="ARBA00009067"/>
    </source>
</evidence>
<dbReference type="GO" id="GO:0004175">
    <property type="term" value="F:endopeptidase activity"/>
    <property type="evidence" value="ECO:0007669"/>
    <property type="project" value="UniProtKB-ARBA"/>
</dbReference>
<feature type="transmembrane region" description="Helical" evidence="2">
    <location>
        <begin position="139"/>
        <end position="158"/>
    </location>
</feature>
<accession>A0A0R1QH02</accession>
<feature type="transmembrane region" description="Helical" evidence="2">
    <location>
        <begin position="42"/>
        <end position="59"/>
    </location>
</feature>
<evidence type="ECO:0000256" key="2">
    <source>
        <dbReference type="SAM" id="Phobius"/>
    </source>
</evidence>
<keyword evidence="2" id="KW-0472">Membrane</keyword>
<evidence type="ECO:0000313" key="5">
    <source>
        <dbReference type="Proteomes" id="UP000050872"/>
    </source>
</evidence>
<dbReference type="OrthoDB" id="2003211at2"/>
<protein>
    <recommendedName>
        <fullName evidence="3">CAAX prenyl protease 2/Lysostaphin resistance protein A-like domain-containing protein</fullName>
    </recommendedName>
</protein>
<gene>
    <name evidence="4" type="ORF">FD29_GL000308</name>
</gene>
<dbReference type="Pfam" id="PF02517">
    <property type="entry name" value="Rce1-like"/>
    <property type="match status" value="1"/>
</dbReference>